<protein>
    <submittedName>
        <fullName evidence="2">ATPase</fullName>
    </submittedName>
</protein>
<proteinExistence type="predicted"/>
<dbReference type="RefSeq" id="WP_102939097.1">
    <property type="nucleotide sequence ID" value="NZ_NJHS01000291.1"/>
</dbReference>
<comment type="caution">
    <text evidence="2">The sequence shown here is derived from an EMBL/GenBank/DDBJ whole genome shotgun (WGS) entry which is preliminary data.</text>
</comment>
<dbReference type="InterPro" id="IPR027417">
    <property type="entry name" value="P-loop_NTPase"/>
</dbReference>
<keyword evidence="3" id="KW-1185">Reference proteome</keyword>
<dbReference type="Pfam" id="PF13614">
    <property type="entry name" value="AAA_31"/>
    <property type="match status" value="1"/>
</dbReference>
<dbReference type="SUPFAM" id="SSF52540">
    <property type="entry name" value="P-loop containing nucleoside triphosphate hydrolases"/>
    <property type="match status" value="1"/>
</dbReference>
<dbReference type="InterPro" id="IPR025669">
    <property type="entry name" value="AAA_dom"/>
</dbReference>
<evidence type="ECO:0000313" key="2">
    <source>
        <dbReference type="EMBL" id="PNJ93280.1"/>
    </source>
</evidence>
<feature type="domain" description="AAA" evidence="1">
    <location>
        <begin position="16"/>
        <end position="182"/>
    </location>
</feature>
<dbReference type="Proteomes" id="UP000236284">
    <property type="component" value="Unassembled WGS sequence"/>
</dbReference>
<dbReference type="EMBL" id="NJHS01000291">
    <property type="protein sequence ID" value="PNJ93280.1"/>
    <property type="molecule type" value="Genomic_DNA"/>
</dbReference>
<dbReference type="Gene3D" id="3.40.50.300">
    <property type="entry name" value="P-loop containing nucleotide triphosphate hydrolases"/>
    <property type="match status" value="1"/>
</dbReference>
<evidence type="ECO:0000313" key="3">
    <source>
        <dbReference type="Proteomes" id="UP000236284"/>
    </source>
</evidence>
<dbReference type="PANTHER" id="PTHR13696:SF52">
    <property type="entry name" value="PARA FAMILY PROTEIN CT_582"/>
    <property type="match status" value="1"/>
</dbReference>
<dbReference type="InterPro" id="IPR050678">
    <property type="entry name" value="DNA_Partitioning_ATPase"/>
</dbReference>
<organism evidence="2 3">
    <name type="scientific">Cylindrospermopsis raciborskii C07</name>
    <dbReference type="NCBI Taxonomy" id="2014886"/>
    <lineage>
        <taxon>Bacteria</taxon>
        <taxon>Bacillati</taxon>
        <taxon>Cyanobacteriota</taxon>
        <taxon>Cyanophyceae</taxon>
        <taxon>Nostocales</taxon>
        <taxon>Aphanizomenonaceae</taxon>
        <taxon>Cylindrospermopsis</taxon>
    </lineage>
</organism>
<evidence type="ECO:0000259" key="1">
    <source>
        <dbReference type="Pfam" id="PF13614"/>
    </source>
</evidence>
<name>A0ABX4WIJ2_9CYAN</name>
<gene>
    <name evidence="2" type="ORF">CEP15_14970</name>
</gene>
<accession>A0ABX4WIJ2</accession>
<dbReference type="PANTHER" id="PTHR13696">
    <property type="entry name" value="P-LOOP CONTAINING NUCLEOSIDE TRIPHOSPHATE HYDROLASE"/>
    <property type="match status" value="1"/>
</dbReference>
<sequence length="296" mass="32492">MYTVNCPTFVPLALAGGQGKSTIALMLGRIVARFGIPVLFVDADPQASLTAFLGVEPSNERPTLLELITNSKIPLFSTIHPVPGQEKCFLIPATDQLENANHFLAASAMSLTALRHRLYQTMDDTSQNDQIARNFGLIIVDPPPERSHLALSSLGAGDCWAIPAEANVKGIQSLIRTAQLIKVYQGFLPQSKMLGAIPFRAKWVGLNPTKTTRESIDFMQNFVGDSLILPNLIESDIYKRAINEQVLPRDLGAEGLEEPIIKLLERIIPFLSPELRSVVELKIGFNSPAKEIIQKV</sequence>
<reference evidence="2 3" key="1">
    <citation type="submission" date="2017-06" db="EMBL/GenBank/DDBJ databases">
        <title>Genome variation in co-occurring toxic Cylindrospermopsis raciborskii strains determines phenotypic plasticity.</title>
        <authorList>
            <person name="Willis A."/>
            <person name="Woodhouse J."/>
            <person name="Ongley S."/>
            <person name="Jex A."/>
            <person name="Burford M."/>
            <person name="Neilan B."/>
        </authorList>
    </citation>
    <scope>NUCLEOTIDE SEQUENCE [LARGE SCALE GENOMIC DNA]</scope>
    <source>
        <strain evidence="2 3">C07</strain>
    </source>
</reference>